<keyword evidence="2" id="KW-1185">Reference proteome</keyword>
<accession>A0A1G7L9Y0</accession>
<organism evidence="1 2">
    <name type="scientific">Mucilaginibacter pineti</name>
    <dbReference type="NCBI Taxonomy" id="1391627"/>
    <lineage>
        <taxon>Bacteria</taxon>
        <taxon>Pseudomonadati</taxon>
        <taxon>Bacteroidota</taxon>
        <taxon>Sphingobacteriia</taxon>
        <taxon>Sphingobacteriales</taxon>
        <taxon>Sphingobacteriaceae</taxon>
        <taxon>Mucilaginibacter</taxon>
    </lineage>
</organism>
<evidence type="ECO:0000313" key="2">
    <source>
        <dbReference type="Proteomes" id="UP000199072"/>
    </source>
</evidence>
<evidence type="ECO:0000313" key="1">
    <source>
        <dbReference type="EMBL" id="SDF46337.1"/>
    </source>
</evidence>
<protein>
    <submittedName>
        <fullName evidence="1">Uncharacterized protein</fullName>
    </submittedName>
</protein>
<name>A0A1G7L9Y0_9SPHI</name>
<dbReference type="AlphaFoldDB" id="A0A1G7L9Y0"/>
<reference evidence="1 2" key="1">
    <citation type="submission" date="2016-10" db="EMBL/GenBank/DDBJ databases">
        <authorList>
            <person name="de Groot N.N."/>
        </authorList>
    </citation>
    <scope>NUCLEOTIDE SEQUENCE [LARGE SCALE GENOMIC DNA]</scope>
    <source>
        <strain evidence="1 2">47C3B</strain>
    </source>
</reference>
<dbReference type="EMBL" id="FNAI01000018">
    <property type="protein sequence ID" value="SDF46337.1"/>
    <property type="molecule type" value="Genomic_DNA"/>
</dbReference>
<gene>
    <name evidence="1" type="ORF">SAMN05216464_11893</name>
</gene>
<dbReference type="Proteomes" id="UP000199072">
    <property type="component" value="Unassembled WGS sequence"/>
</dbReference>
<proteinExistence type="predicted"/>
<sequence>MLDTMNEVIKFFKSHGKGFAITNTPGRRDILHMKLTTPHAFIRFSASGDKAIDKQRLDFGMTK</sequence>